<organism evidence="1 2">
    <name type="scientific">Mesorhizobium salmacidum</name>
    <dbReference type="NCBI Taxonomy" id="3015171"/>
    <lineage>
        <taxon>Bacteria</taxon>
        <taxon>Pseudomonadati</taxon>
        <taxon>Pseudomonadota</taxon>
        <taxon>Alphaproteobacteria</taxon>
        <taxon>Hyphomicrobiales</taxon>
        <taxon>Phyllobacteriaceae</taxon>
        <taxon>Mesorhizobium</taxon>
    </lineage>
</organism>
<gene>
    <name evidence="1" type="ORF">O7A60_24425</name>
</gene>
<proteinExistence type="predicted"/>
<dbReference type="RefSeq" id="WP_337108353.1">
    <property type="nucleotide sequence ID" value="NZ_JAPYKS010000020.1"/>
</dbReference>
<evidence type="ECO:0000313" key="1">
    <source>
        <dbReference type="EMBL" id="MEI9411890.1"/>
    </source>
</evidence>
<dbReference type="EMBL" id="JAPYKS010000020">
    <property type="protein sequence ID" value="MEI9411890.1"/>
    <property type="molecule type" value="Genomic_DNA"/>
</dbReference>
<protein>
    <recommendedName>
        <fullName evidence="3">Lipoprotein</fullName>
    </recommendedName>
</protein>
<dbReference type="Proteomes" id="UP001387293">
    <property type="component" value="Unassembled WGS sequence"/>
</dbReference>
<dbReference type="PROSITE" id="PS51257">
    <property type="entry name" value="PROKAR_LIPOPROTEIN"/>
    <property type="match status" value="1"/>
</dbReference>
<keyword evidence="2" id="KW-1185">Reference proteome</keyword>
<comment type="caution">
    <text evidence="1">The sequence shown here is derived from an EMBL/GenBank/DDBJ whole genome shotgun (WGS) entry which is preliminary data.</text>
</comment>
<evidence type="ECO:0000313" key="2">
    <source>
        <dbReference type="Proteomes" id="UP001387293"/>
    </source>
</evidence>
<sequence length="157" mass="16182">MRNLILVFAALALAACQSPQEPLQSVAVEPASSPAVPPGPATMVQSPTITPPGKDVPAKYAVFSGSWVGRLESTSEGRLDVQSVSSNGKVTVNYAWGVLDDNNPGEAAGAGKIVGNTLRLGRFPNGADVSFQMLPDGTLAETLSLAGKTYTGVLTKQ</sequence>
<evidence type="ECO:0008006" key="3">
    <source>
        <dbReference type="Google" id="ProtNLM"/>
    </source>
</evidence>
<accession>A0ABU8L1S0</accession>
<name>A0ABU8L1S0_9HYPH</name>
<reference evidence="1 2" key="1">
    <citation type="submission" date="2022-12" db="EMBL/GenBank/DDBJ databases">
        <authorList>
            <person name="Muema E."/>
        </authorList>
    </citation>
    <scope>NUCLEOTIDE SEQUENCE [LARGE SCALE GENOMIC DNA]</scope>
    <source>
        <strain evidence="2">1326</strain>
    </source>
</reference>